<name>A0A430AQ10_9ENTE</name>
<sequence length="87" mass="10351">MATILFLGIGIFVSYWTYKILKKFVTNNILLSLALWVFPLLTVYLVWVYVNDWGGFFYLMSAFTAALTNIFLHFLLVYRYFKQRFAN</sequence>
<comment type="caution">
    <text evidence="2">The sequence shown here is derived from an EMBL/GenBank/DDBJ whole genome shotgun (WGS) entry which is preliminary data.</text>
</comment>
<feature type="transmembrane region" description="Helical" evidence="1">
    <location>
        <begin position="29"/>
        <end position="50"/>
    </location>
</feature>
<dbReference type="AlphaFoldDB" id="A0A430AQ10"/>
<protein>
    <submittedName>
        <fullName evidence="2">Uncharacterized protein</fullName>
    </submittedName>
</protein>
<reference evidence="2 3" key="1">
    <citation type="submission" date="2017-05" db="EMBL/GenBank/DDBJ databases">
        <title>Vagococcus spp. assemblies.</title>
        <authorList>
            <person name="Gulvik C.A."/>
        </authorList>
    </citation>
    <scope>NUCLEOTIDE SEQUENCE [LARGE SCALE GENOMIC DNA]</scope>
    <source>
        <strain evidence="2 3">CCUG 51432</strain>
    </source>
</reference>
<dbReference type="EMBL" id="NGKA01000016">
    <property type="protein sequence ID" value="RSU10145.1"/>
    <property type="molecule type" value="Genomic_DNA"/>
</dbReference>
<organism evidence="2 3">
    <name type="scientific">Vagococcus elongatus</name>
    <dbReference type="NCBI Taxonomy" id="180344"/>
    <lineage>
        <taxon>Bacteria</taxon>
        <taxon>Bacillati</taxon>
        <taxon>Bacillota</taxon>
        <taxon>Bacilli</taxon>
        <taxon>Lactobacillales</taxon>
        <taxon>Enterococcaceae</taxon>
        <taxon>Vagococcus</taxon>
    </lineage>
</organism>
<keyword evidence="3" id="KW-1185">Reference proteome</keyword>
<dbReference type="RefSeq" id="WP_126809619.1">
    <property type="nucleotide sequence ID" value="NZ_NGKA01000016.1"/>
</dbReference>
<keyword evidence="1" id="KW-1133">Transmembrane helix</keyword>
<gene>
    <name evidence="2" type="ORF">CBF29_10175</name>
</gene>
<dbReference type="Proteomes" id="UP000287605">
    <property type="component" value="Unassembled WGS sequence"/>
</dbReference>
<keyword evidence="1" id="KW-0812">Transmembrane</keyword>
<accession>A0A430AQ10</accession>
<proteinExistence type="predicted"/>
<keyword evidence="1" id="KW-0472">Membrane</keyword>
<feature type="transmembrane region" description="Helical" evidence="1">
    <location>
        <begin position="56"/>
        <end position="81"/>
    </location>
</feature>
<evidence type="ECO:0000256" key="1">
    <source>
        <dbReference type="SAM" id="Phobius"/>
    </source>
</evidence>
<evidence type="ECO:0000313" key="3">
    <source>
        <dbReference type="Proteomes" id="UP000287605"/>
    </source>
</evidence>
<evidence type="ECO:0000313" key="2">
    <source>
        <dbReference type="EMBL" id="RSU10145.1"/>
    </source>
</evidence>